<reference evidence="2 3" key="1">
    <citation type="submission" date="2017-11" db="EMBL/GenBank/DDBJ databases">
        <title>De novo assembly and phasing of dikaryotic genomes from two isolates of Puccinia coronata f. sp. avenae, the causal agent of oat crown rust.</title>
        <authorList>
            <person name="Miller M.E."/>
            <person name="Zhang Y."/>
            <person name="Omidvar V."/>
            <person name="Sperschneider J."/>
            <person name="Schwessinger B."/>
            <person name="Raley C."/>
            <person name="Palmer J.M."/>
            <person name="Garnica D."/>
            <person name="Upadhyaya N."/>
            <person name="Rathjen J."/>
            <person name="Taylor J.M."/>
            <person name="Park R.F."/>
            <person name="Dodds P.N."/>
            <person name="Hirsch C.D."/>
            <person name="Kianian S.F."/>
            <person name="Figueroa M."/>
        </authorList>
    </citation>
    <scope>NUCLEOTIDE SEQUENCE [LARGE SCALE GENOMIC DNA]</scope>
    <source>
        <strain evidence="2">12NC29</strain>
    </source>
</reference>
<feature type="region of interest" description="Disordered" evidence="1">
    <location>
        <begin position="126"/>
        <end position="148"/>
    </location>
</feature>
<gene>
    <name evidence="2" type="ORF">PCANC_11031</name>
</gene>
<feature type="compositionally biased region" description="Polar residues" evidence="1">
    <location>
        <begin position="129"/>
        <end position="148"/>
    </location>
</feature>
<evidence type="ECO:0000256" key="1">
    <source>
        <dbReference type="SAM" id="MobiDB-lite"/>
    </source>
</evidence>
<protein>
    <submittedName>
        <fullName evidence="2">Uncharacterized protein</fullName>
    </submittedName>
</protein>
<feature type="non-terminal residue" evidence="2">
    <location>
        <position position="148"/>
    </location>
</feature>
<sequence length="148" mass="16989">MVPLEIRKKERGGSELRFVLTEMEHAGRRTQSARALAYVSRSTLIRQLWYPYNGTGTLIRVPKYPYKGYRSTLIRVLHTLIRVPKYPYKGTSYPYRRAHVSLSIREAYVSQPRSVPLELTWARVPKPATNHTNPSAHTQQPLNGPTTA</sequence>
<accession>A0A2N5UVX2</accession>
<proteinExistence type="predicted"/>
<evidence type="ECO:0000313" key="2">
    <source>
        <dbReference type="EMBL" id="PLW41905.1"/>
    </source>
</evidence>
<dbReference type="Proteomes" id="UP000235388">
    <property type="component" value="Unassembled WGS sequence"/>
</dbReference>
<dbReference type="AlphaFoldDB" id="A0A2N5UVX2"/>
<organism evidence="2 3">
    <name type="scientific">Puccinia coronata f. sp. avenae</name>
    <dbReference type="NCBI Taxonomy" id="200324"/>
    <lineage>
        <taxon>Eukaryota</taxon>
        <taxon>Fungi</taxon>
        <taxon>Dikarya</taxon>
        <taxon>Basidiomycota</taxon>
        <taxon>Pucciniomycotina</taxon>
        <taxon>Pucciniomycetes</taxon>
        <taxon>Pucciniales</taxon>
        <taxon>Pucciniaceae</taxon>
        <taxon>Puccinia</taxon>
    </lineage>
</organism>
<comment type="caution">
    <text evidence="2">The sequence shown here is derived from an EMBL/GenBank/DDBJ whole genome shotgun (WGS) entry which is preliminary data.</text>
</comment>
<evidence type="ECO:0000313" key="3">
    <source>
        <dbReference type="Proteomes" id="UP000235388"/>
    </source>
</evidence>
<dbReference type="OrthoDB" id="8943665at2759"/>
<keyword evidence="3" id="KW-1185">Reference proteome</keyword>
<name>A0A2N5UVX2_9BASI</name>
<dbReference type="EMBL" id="PGCJ01000164">
    <property type="protein sequence ID" value="PLW41905.1"/>
    <property type="molecule type" value="Genomic_DNA"/>
</dbReference>